<name>A0A3M3G6R8_PSESG</name>
<comment type="caution">
    <text evidence="1">The sequence shown here is derived from an EMBL/GenBank/DDBJ whole genome shotgun (WGS) entry which is preliminary data.</text>
</comment>
<gene>
    <name evidence="1" type="ORF">ALQ73_04970</name>
</gene>
<dbReference type="EMBL" id="RBON01000145">
    <property type="protein sequence ID" value="RMM69368.1"/>
    <property type="molecule type" value="Genomic_DNA"/>
</dbReference>
<dbReference type="Proteomes" id="UP000276829">
    <property type="component" value="Unassembled WGS sequence"/>
</dbReference>
<evidence type="ECO:0000313" key="1">
    <source>
        <dbReference type="EMBL" id="RMM69368.1"/>
    </source>
</evidence>
<protein>
    <submittedName>
        <fullName evidence="1">Uncharacterized protein</fullName>
    </submittedName>
</protein>
<organism evidence="1 2">
    <name type="scientific">Pseudomonas savastanoi pv. glycinea</name>
    <name type="common">Pseudomonas syringae pv. glycinea</name>
    <dbReference type="NCBI Taxonomy" id="318"/>
    <lineage>
        <taxon>Bacteria</taxon>
        <taxon>Pseudomonadati</taxon>
        <taxon>Pseudomonadota</taxon>
        <taxon>Gammaproteobacteria</taxon>
        <taxon>Pseudomonadales</taxon>
        <taxon>Pseudomonadaceae</taxon>
        <taxon>Pseudomonas</taxon>
    </lineage>
</organism>
<dbReference type="AlphaFoldDB" id="A0A3M3G6R8"/>
<evidence type="ECO:0000313" key="2">
    <source>
        <dbReference type="Proteomes" id="UP000276829"/>
    </source>
</evidence>
<sequence length="56" mass="6444">RLYSCDEGRDAKLTRRSHMRPKERLCEQALFVRSAQQLAHHDNLPGYGYIGGTLNN</sequence>
<reference evidence="1 2" key="1">
    <citation type="submission" date="2018-08" db="EMBL/GenBank/DDBJ databases">
        <title>Recombination of ecologically and evolutionarily significant loci maintains genetic cohesion in the Pseudomonas syringae species complex.</title>
        <authorList>
            <person name="Dillon M."/>
            <person name="Thakur S."/>
            <person name="Almeida R.N.D."/>
            <person name="Weir B.S."/>
            <person name="Guttman D.S."/>
        </authorList>
    </citation>
    <scope>NUCLEOTIDE SEQUENCE [LARGE SCALE GENOMIC DNA]</scope>
    <source>
        <strain evidence="1 2">ICMP 4324</strain>
    </source>
</reference>
<accession>A0A3M3G6R8</accession>
<feature type="non-terminal residue" evidence="1">
    <location>
        <position position="1"/>
    </location>
</feature>
<proteinExistence type="predicted"/>